<feature type="domain" description="Macro" evidence="2">
    <location>
        <begin position="1"/>
        <end position="101"/>
    </location>
</feature>
<dbReference type="GO" id="GO:0140291">
    <property type="term" value="P:peptidyl-glutamate ADP-deribosylation"/>
    <property type="evidence" value="ECO:0007669"/>
    <property type="project" value="TreeGrafter"/>
</dbReference>
<evidence type="ECO:0000313" key="4">
    <source>
        <dbReference type="Proteomes" id="UP000220768"/>
    </source>
</evidence>
<dbReference type="AlphaFoldDB" id="A0A2A6J2J8"/>
<evidence type="ECO:0000256" key="1">
    <source>
        <dbReference type="ARBA" id="ARBA00035885"/>
    </source>
</evidence>
<dbReference type="SUPFAM" id="SSF52949">
    <property type="entry name" value="Macro domain-like"/>
    <property type="match status" value="1"/>
</dbReference>
<reference evidence="3 4" key="1">
    <citation type="submission" date="2017-09" db="EMBL/GenBank/DDBJ databases">
        <title>Comparative genomics of rhizobia isolated from Phaseolus vulgaris in China.</title>
        <authorList>
            <person name="Tong W."/>
        </authorList>
    </citation>
    <scope>NUCLEOTIDE SEQUENCE [LARGE SCALE GENOMIC DNA]</scope>
    <source>
        <strain evidence="3 4">C5</strain>
    </source>
</reference>
<dbReference type="Proteomes" id="UP000220768">
    <property type="component" value="Unassembled WGS sequence"/>
</dbReference>
<dbReference type="EMBL" id="NWSV01000035">
    <property type="protein sequence ID" value="PDT00548.1"/>
    <property type="molecule type" value="Genomic_DNA"/>
</dbReference>
<dbReference type="InterPro" id="IPR043472">
    <property type="entry name" value="Macro_dom-like"/>
</dbReference>
<gene>
    <name evidence="3" type="ORF">CO666_30085</name>
</gene>
<sequence length="279" mass="31955">MGKGIALEFKERYPAMFKAYKKLCDSHSLDIGKLHLWRASDHWILNFPTKTTWRQPSKIEYIEAGLETFQRSYKQMGIASISFPPLGCGNGNLNWKDVRPLMERYLSKVDIPVYVHDYQVPQTFVAEHNRPEVRRVPISFNEFRHDIMTRIQRSNNFSTLRKTSEFVARWVDDGDILIERSTGRTETIDHELVEAAWSSLQNGMFTGDQFADEPSKKLKSYLFPILASLPYVRVAEISKPGWSDASPGHALYISREDRKSGAQLDTVASGYGEQACLSL</sequence>
<name>A0A2A6J2J8_9HYPH</name>
<organism evidence="3 4">
    <name type="scientific">Rhizobium chutanense</name>
    <dbReference type="NCBI Taxonomy" id="2035448"/>
    <lineage>
        <taxon>Bacteria</taxon>
        <taxon>Pseudomonadati</taxon>
        <taxon>Pseudomonadota</taxon>
        <taxon>Alphaproteobacteria</taxon>
        <taxon>Hyphomicrobiales</taxon>
        <taxon>Rhizobiaceae</taxon>
        <taxon>Rhizobium/Agrobacterium group</taxon>
        <taxon>Rhizobium</taxon>
    </lineage>
</organism>
<comment type="catalytic activity">
    <reaction evidence="1">
        <text>an N-(ADP-alpha-D-ribosyl)-thymidine in DNA + H2O = a thymidine in DNA + ADP-D-ribose</text>
        <dbReference type="Rhea" id="RHEA:71655"/>
        <dbReference type="Rhea" id="RHEA-COMP:13556"/>
        <dbReference type="Rhea" id="RHEA-COMP:18051"/>
        <dbReference type="ChEBI" id="CHEBI:15377"/>
        <dbReference type="ChEBI" id="CHEBI:57967"/>
        <dbReference type="ChEBI" id="CHEBI:137386"/>
        <dbReference type="ChEBI" id="CHEBI:191199"/>
    </reaction>
    <physiologicalReaction direction="left-to-right" evidence="1">
        <dbReference type="Rhea" id="RHEA:71656"/>
    </physiologicalReaction>
</comment>
<evidence type="ECO:0000313" key="3">
    <source>
        <dbReference type="EMBL" id="PDT00548.1"/>
    </source>
</evidence>
<dbReference type="PANTHER" id="PTHR12521">
    <property type="entry name" value="PROTEIN C6ORF130"/>
    <property type="match status" value="1"/>
</dbReference>
<dbReference type="Pfam" id="PF01661">
    <property type="entry name" value="Macro"/>
    <property type="match status" value="1"/>
</dbReference>
<dbReference type="InterPro" id="IPR050892">
    <property type="entry name" value="ADP-ribose_metab_enzymes"/>
</dbReference>
<evidence type="ECO:0000259" key="2">
    <source>
        <dbReference type="Pfam" id="PF01661"/>
    </source>
</evidence>
<dbReference type="Gene3D" id="3.40.220.10">
    <property type="entry name" value="Leucine Aminopeptidase, subunit E, domain 1"/>
    <property type="match status" value="1"/>
</dbReference>
<dbReference type="InterPro" id="IPR002589">
    <property type="entry name" value="Macro_dom"/>
</dbReference>
<proteinExistence type="predicted"/>
<dbReference type="PANTHER" id="PTHR12521:SF0">
    <property type="entry name" value="ADP-RIBOSE GLYCOHYDROLASE OARD1"/>
    <property type="match status" value="1"/>
</dbReference>
<keyword evidence="4" id="KW-1185">Reference proteome</keyword>
<comment type="caution">
    <text evidence="3">The sequence shown here is derived from an EMBL/GenBank/DDBJ whole genome shotgun (WGS) entry which is preliminary data.</text>
</comment>
<protein>
    <submittedName>
        <fullName evidence="3">Phosphatase</fullName>
    </submittedName>
</protein>
<accession>A0A2A6J2J8</accession>